<accession>A0A6J5RFS0</accession>
<protein>
    <submittedName>
        <fullName evidence="2">Uncharacterized protein</fullName>
    </submittedName>
</protein>
<feature type="compositionally biased region" description="Pro residues" evidence="1">
    <location>
        <begin position="236"/>
        <end position="249"/>
    </location>
</feature>
<dbReference type="EMBL" id="LR797147">
    <property type="protein sequence ID" value="CAB4190524.1"/>
    <property type="molecule type" value="Genomic_DNA"/>
</dbReference>
<organism evidence="2">
    <name type="scientific">uncultured Caudovirales phage</name>
    <dbReference type="NCBI Taxonomy" id="2100421"/>
    <lineage>
        <taxon>Viruses</taxon>
        <taxon>Duplodnaviria</taxon>
        <taxon>Heunggongvirae</taxon>
        <taxon>Uroviricota</taxon>
        <taxon>Caudoviricetes</taxon>
        <taxon>Peduoviridae</taxon>
        <taxon>Maltschvirus</taxon>
        <taxon>Maltschvirus maltsch</taxon>
    </lineage>
</organism>
<evidence type="ECO:0000313" key="2">
    <source>
        <dbReference type="EMBL" id="CAB4190524.1"/>
    </source>
</evidence>
<evidence type="ECO:0000256" key="1">
    <source>
        <dbReference type="SAM" id="MobiDB-lite"/>
    </source>
</evidence>
<reference evidence="2" key="1">
    <citation type="submission" date="2020-05" db="EMBL/GenBank/DDBJ databases">
        <authorList>
            <person name="Chiriac C."/>
            <person name="Salcher M."/>
            <person name="Ghai R."/>
            <person name="Kavagutti S V."/>
        </authorList>
    </citation>
    <scope>NUCLEOTIDE SEQUENCE</scope>
</reference>
<sequence>MDFSYRNALGISESGGDYSAVNDLGYTGKYQWGNARLTDYNNAMGTKYTLKDLLKSPELQEKAQAWSEGDIMKYIKDNGLDAFYGKSILGITMNPAAMMGMAHIGGRSGMKQWILSGGAYNPEDKNSTSIADYAAKFASATPRGMGMANISFGDSVPSMEEAMSAERSTPESIAGSKADYLQKKGLEKAMTAFEMLQDSNADFCPAGTQYDHVSGECVPMPIMFDSPRPKPRPMEFTPPPPGTPRPMPRPSSLSVLRPPARPSDLGISSLVK</sequence>
<gene>
    <name evidence="2" type="ORF">UFOVP1202_62</name>
</gene>
<name>A0A6J5RFS0_9CAUD</name>
<proteinExistence type="predicted"/>
<feature type="region of interest" description="Disordered" evidence="1">
    <location>
        <begin position="223"/>
        <end position="272"/>
    </location>
</feature>